<keyword evidence="2" id="KW-1185">Reference proteome</keyword>
<dbReference type="Proteomes" id="UP001142175">
    <property type="component" value="Unassembled WGS sequence"/>
</dbReference>
<protein>
    <submittedName>
        <fullName evidence="1">DUF721 domain-containing protein</fullName>
    </submittedName>
</protein>
<comment type="caution">
    <text evidence="1">The sequence shown here is derived from an EMBL/GenBank/DDBJ whole genome shotgun (WGS) entry which is preliminary data.</text>
</comment>
<evidence type="ECO:0000313" key="1">
    <source>
        <dbReference type="EMBL" id="MCR9014192.1"/>
    </source>
</evidence>
<organism evidence="1 2">
    <name type="scientific">Aquiflexum gelatinilyticum</name>
    <dbReference type="NCBI Taxonomy" id="2961943"/>
    <lineage>
        <taxon>Bacteria</taxon>
        <taxon>Pseudomonadati</taxon>
        <taxon>Bacteroidota</taxon>
        <taxon>Cytophagia</taxon>
        <taxon>Cytophagales</taxon>
        <taxon>Cyclobacteriaceae</taxon>
        <taxon>Aquiflexum</taxon>
    </lineage>
</organism>
<name>A0A9X2SXQ8_9BACT</name>
<dbReference type="EMBL" id="JANSUY010000002">
    <property type="protein sequence ID" value="MCR9014192.1"/>
    <property type="molecule type" value="Genomic_DNA"/>
</dbReference>
<proteinExistence type="predicted"/>
<dbReference type="PANTHER" id="PTHR36456:SF1">
    <property type="entry name" value="UPF0232 PROTEIN SCO3875"/>
    <property type="match status" value="1"/>
</dbReference>
<dbReference type="Pfam" id="PF05258">
    <property type="entry name" value="DciA"/>
    <property type="match status" value="1"/>
</dbReference>
<dbReference type="AlphaFoldDB" id="A0A9X2SXQ8"/>
<evidence type="ECO:0000313" key="2">
    <source>
        <dbReference type="Proteomes" id="UP001142175"/>
    </source>
</evidence>
<dbReference type="RefSeq" id="WP_258422486.1">
    <property type="nucleotide sequence ID" value="NZ_JANSUY010000002.1"/>
</dbReference>
<sequence length="104" mass="11958">MEKYGNNGGRKKEATPLKEAFDDLLKAYRLKDKFDERLLLQAWPEMMGKMVASRTTGLYIKEKKLFVKISSGPVKNELKMNRTKVMDLIEAKFGKGVIDEVVFL</sequence>
<gene>
    <name evidence="1" type="ORF">NU887_04040</name>
</gene>
<reference evidence="1" key="1">
    <citation type="submission" date="2022-08" db="EMBL/GenBank/DDBJ databases">
        <authorList>
            <person name="Zhang D."/>
        </authorList>
    </citation>
    <scope>NUCLEOTIDE SEQUENCE</scope>
    <source>
        <strain evidence="1">XJ19-11</strain>
    </source>
</reference>
<dbReference type="PANTHER" id="PTHR36456">
    <property type="entry name" value="UPF0232 PROTEIN SCO3875"/>
    <property type="match status" value="1"/>
</dbReference>
<dbReference type="InterPro" id="IPR007922">
    <property type="entry name" value="DciA-like"/>
</dbReference>
<accession>A0A9X2SXQ8</accession>